<accession>A0A8R1II74</accession>
<dbReference type="EnsemblMetazoa" id="CJA36780.1">
    <property type="protein sequence ID" value="CJA36780.1"/>
    <property type="gene ID" value="WBGene00212627"/>
</dbReference>
<sequence length="202" mass="23051">MVNTLLHNPNVKDKPSLEKYIEMNEDLLATGSITVEQLTEVFQSVSVTQFKIPDEVAATGKGSVDDILLHAEREGWLFKQSSNPVFSGPLSWKKRWFVLSENCLYYFEQMTDREPKGIITLANVGIRKVETPPRPNMFEIFSLSDGQIKACKTEQDGRLVEGRHSIYRICAVNEEDMRSWINAISRVMGPQQYTLTRPKSTH</sequence>
<dbReference type="GO" id="GO:0001881">
    <property type="term" value="P:receptor recycling"/>
    <property type="evidence" value="ECO:0007669"/>
    <property type="project" value="TreeGrafter"/>
</dbReference>
<dbReference type="GO" id="GO:0005769">
    <property type="term" value="C:early endosome"/>
    <property type="evidence" value="ECO:0007669"/>
    <property type="project" value="TreeGrafter"/>
</dbReference>
<dbReference type="InterPro" id="IPR000904">
    <property type="entry name" value="Sec7_dom"/>
</dbReference>
<evidence type="ECO:0000313" key="3">
    <source>
        <dbReference type="EnsemblMetazoa" id="CJA36780.1"/>
    </source>
</evidence>
<keyword evidence="4" id="KW-1185">Reference proteome</keyword>
<dbReference type="CDD" id="cd01252">
    <property type="entry name" value="PH_GRP1-like"/>
    <property type="match status" value="1"/>
</dbReference>
<dbReference type="GO" id="GO:0055037">
    <property type="term" value="C:recycling endosome"/>
    <property type="evidence" value="ECO:0007669"/>
    <property type="project" value="TreeGrafter"/>
</dbReference>
<reference evidence="3" key="2">
    <citation type="submission" date="2022-06" db="UniProtKB">
        <authorList>
            <consortium name="EnsemblMetazoa"/>
        </authorList>
    </citation>
    <scope>IDENTIFICATION</scope>
    <source>
        <strain evidence="3">DF5081</strain>
    </source>
</reference>
<dbReference type="SUPFAM" id="SSF48425">
    <property type="entry name" value="Sec7 domain"/>
    <property type="match status" value="1"/>
</dbReference>
<dbReference type="Proteomes" id="UP000005237">
    <property type="component" value="Unassembled WGS sequence"/>
</dbReference>
<dbReference type="Gene3D" id="2.30.29.30">
    <property type="entry name" value="Pleckstrin-homology domain (PH domain)/Phosphotyrosine-binding domain (PTB)"/>
    <property type="match status" value="1"/>
</dbReference>
<dbReference type="InterPro" id="IPR045188">
    <property type="entry name" value="Boi1/Boi2-like"/>
</dbReference>
<name>A0A8R1II74_CAEJA</name>
<dbReference type="PROSITE" id="PS50003">
    <property type="entry name" value="PH_DOMAIN"/>
    <property type="match status" value="1"/>
</dbReference>
<reference evidence="4" key="1">
    <citation type="submission" date="2010-08" db="EMBL/GenBank/DDBJ databases">
        <authorList>
            <consortium name="Caenorhabditis japonica Sequencing Consortium"/>
            <person name="Wilson R.K."/>
        </authorList>
    </citation>
    <scope>NUCLEOTIDE SEQUENCE [LARGE SCALE GENOMIC DNA]</scope>
    <source>
        <strain evidence="4">DF5081</strain>
    </source>
</reference>
<dbReference type="SMART" id="SM00233">
    <property type="entry name" value="PH"/>
    <property type="match status" value="1"/>
</dbReference>
<dbReference type="GO" id="GO:0005085">
    <property type="term" value="F:guanyl-nucleotide exchange factor activity"/>
    <property type="evidence" value="ECO:0007669"/>
    <property type="project" value="InterPro"/>
</dbReference>
<keyword evidence="1" id="KW-0597">Phosphoprotein</keyword>
<dbReference type="GO" id="GO:0005829">
    <property type="term" value="C:cytosol"/>
    <property type="evidence" value="ECO:0007669"/>
    <property type="project" value="GOC"/>
</dbReference>
<dbReference type="GO" id="GO:0042147">
    <property type="term" value="P:retrograde transport, endosome to Golgi"/>
    <property type="evidence" value="ECO:0007669"/>
    <property type="project" value="TreeGrafter"/>
</dbReference>
<dbReference type="InterPro" id="IPR011993">
    <property type="entry name" value="PH-like_dom_sf"/>
</dbReference>
<dbReference type="GO" id="GO:0032012">
    <property type="term" value="P:regulation of ARF protein signal transduction"/>
    <property type="evidence" value="ECO:0007669"/>
    <property type="project" value="InterPro"/>
</dbReference>
<dbReference type="AlphaFoldDB" id="A0A8R1II74"/>
<dbReference type="InterPro" id="IPR023394">
    <property type="entry name" value="Sec7_C_sf"/>
</dbReference>
<dbReference type="Gene3D" id="1.10.1000.11">
    <property type="entry name" value="Arf Nucleotide-binding Site Opener,domain 2"/>
    <property type="match status" value="1"/>
</dbReference>
<dbReference type="PANTHER" id="PTHR22902">
    <property type="entry name" value="SESQUIPEDALIAN"/>
    <property type="match status" value="1"/>
</dbReference>
<dbReference type="PANTHER" id="PTHR22902:SF27">
    <property type="entry name" value="PLECKSTRIN HOMOLOGY DOMAIN-CONTAINING FAMILY A MEMBER 3"/>
    <property type="match status" value="1"/>
</dbReference>
<dbReference type="Pfam" id="PF01369">
    <property type="entry name" value="Sec7"/>
    <property type="match status" value="1"/>
</dbReference>
<dbReference type="SUPFAM" id="SSF50729">
    <property type="entry name" value="PH domain-like"/>
    <property type="match status" value="1"/>
</dbReference>
<dbReference type="Pfam" id="PF00169">
    <property type="entry name" value="PH"/>
    <property type="match status" value="1"/>
</dbReference>
<evidence type="ECO:0000259" key="2">
    <source>
        <dbReference type="PROSITE" id="PS50003"/>
    </source>
</evidence>
<proteinExistence type="predicted"/>
<dbReference type="GO" id="GO:0005802">
    <property type="term" value="C:trans-Golgi network"/>
    <property type="evidence" value="ECO:0007669"/>
    <property type="project" value="TreeGrafter"/>
</dbReference>
<organism evidence="3 4">
    <name type="scientific">Caenorhabditis japonica</name>
    <dbReference type="NCBI Taxonomy" id="281687"/>
    <lineage>
        <taxon>Eukaryota</taxon>
        <taxon>Metazoa</taxon>
        <taxon>Ecdysozoa</taxon>
        <taxon>Nematoda</taxon>
        <taxon>Chromadorea</taxon>
        <taxon>Rhabditida</taxon>
        <taxon>Rhabditina</taxon>
        <taxon>Rhabditomorpha</taxon>
        <taxon>Rhabditoidea</taxon>
        <taxon>Rhabditidae</taxon>
        <taxon>Peloderinae</taxon>
        <taxon>Caenorhabditis</taxon>
    </lineage>
</organism>
<feature type="domain" description="PH" evidence="2">
    <location>
        <begin position="70"/>
        <end position="189"/>
    </location>
</feature>
<dbReference type="InterPro" id="IPR001849">
    <property type="entry name" value="PH_domain"/>
</dbReference>
<dbReference type="InterPro" id="IPR035999">
    <property type="entry name" value="Sec7_dom_sf"/>
</dbReference>
<protein>
    <submittedName>
        <fullName evidence="3">PH domain-containing protein</fullName>
    </submittedName>
</protein>
<evidence type="ECO:0000313" key="4">
    <source>
        <dbReference type="Proteomes" id="UP000005237"/>
    </source>
</evidence>
<evidence type="ECO:0000256" key="1">
    <source>
        <dbReference type="ARBA" id="ARBA00022553"/>
    </source>
</evidence>
<dbReference type="GO" id="GO:0007032">
    <property type="term" value="P:endosome organization"/>
    <property type="evidence" value="ECO:0007669"/>
    <property type="project" value="TreeGrafter"/>
</dbReference>